<comment type="caution">
    <text evidence="2">The sequence shown here is derived from an EMBL/GenBank/DDBJ whole genome shotgun (WGS) entry which is preliminary data.</text>
</comment>
<evidence type="ECO:0000256" key="1">
    <source>
        <dbReference type="SAM" id="Phobius"/>
    </source>
</evidence>
<feature type="transmembrane region" description="Helical" evidence="1">
    <location>
        <begin position="137"/>
        <end position="154"/>
    </location>
</feature>
<feature type="transmembrane region" description="Helical" evidence="1">
    <location>
        <begin position="79"/>
        <end position="100"/>
    </location>
</feature>
<feature type="transmembrane region" description="Helical" evidence="1">
    <location>
        <begin position="49"/>
        <end position="67"/>
    </location>
</feature>
<reference evidence="2 3" key="1">
    <citation type="submission" date="2018-03" db="EMBL/GenBank/DDBJ databases">
        <title>Genomic Encyclopedia of Archaeal and Bacterial Type Strains, Phase II (KMG-II): from individual species to whole genera.</title>
        <authorList>
            <person name="Goeker M."/>
        </authorList>
    </citation>
    <scope>NUCLEOTIDE SEQUENCE [LARGE SCALE GENOMIC DNA]</scope>
    <source>
        <strain evidence="2 3">DSM 28229</strain>
    </source>
</reference>
<protein>
    <submittedName>
        <fullName evidence="2">Uncharacterized protein</fullName>
    </submittedName>
</protein>
<keyword evidence="1" id="KW-1133">Transmembrane helix</keyword>
<proteinExistence type="predicted"/>
<gene>
    <name evidence="2" type="ORF">BC781_1011251</name>
</gene>
<keyword evidence="1" id="KW-0812">Transmembrane</keyword>
<keyword evidence="1" id="KW-0472">Membrane</keyword>
<evidence type="ECO:0000313" key="3">
    <source>
        <dbReference type="Proteomes" id="UP000245535"/>
    </source>
</evidence>
<keyword evidence="3" id="KW-1185">Reference proteome</keyword>
<dbReference type="Proteomes" id="UP000245535">
    <property type="component" value="Unassembled WGS sequence"/>
</dbReference>
<name>A0A315ZGY3_SEDFL</name>
<dbReference type="AlphaFoldDB" id="A0A315ZGY3"/>
<organism evidence="2 3">
    <name type="scientific">Sediminitomix flava</name>
    <dbReference type="NCBI Taxonomy" id="379075"/>
    <lineage>
        <taxon>Bacteria</taxon>
        <taxon>Pseudomonadati</taxon>
        <taxon>Bacteroidota</taxon>
        <taxon>Cytophagia</taxon>
        <taxon>Cytophagales</taxon>
        <taxon>Flammeovirgaceae</taxon>
        <taxon>Sediminitomix</taxon>
    </lineage>
</organism>
<accession>A0A315ZGY3</accession>
<dbReference type="EMBL" id="QGDO01000001">
    <property type="protein sequence ID" value="PWJ44865.1"/>
    <property type="molecule type" value="Genomic_DNA"/>
</dbReference>
<sequence length="191" mass="22497">MFSQLIKFSQMTNGYLLTMMFVTILSFAIANLLESFAKEVSRKPHHYDWWAILWKVMLLLNIFNNYWHTRFINILGSLGYVGIFVTLFGPLITFFTARLISNRDFNPLRITFFSLILIKHLWEFTGNYILFDEVTSWIIDVIQVLLTLILVFSCKKNEKVFKVLSLIYALVMLLSTTRIAIKDFPNEILNY</sequence>
<feature type="transmembrane region" description="Helical" evidence="1">
    <location>
        <begin position="161"/>
        <end position="181"/>
    </location>
</feature>
<feature type="transmembrane region" description="Helical" evidence="1">
    <location>
        <begin position="15"/>
        <end position="37"/>
    </location>
</feature>
<evidence type="ECO:0000313" key="2">
    <source>
        <dbReference type="EMBL" id="PWJ44865.1"/>
    </source>
</evidence>